<dbReference type="GO" id="GO:0030246">
    <property type="term" value="F:carbohydrate binding"/>
    <property type="evidence" value="ECO:0007669"/>
    <property type="project" value="UniProtKB-UniRule"/>
</dbReference>
<evidence type="ECO:0000256" key="1">
    <source>
        <dbReference type="ARBA" id="ARBA00022734"/>
    </source>
</evidence>
<organism evidence="4 5">
    <name type="scientific">Amblyomma americanum</name>
    <name type="common">Lone star tick</name>
    <dbReference type="NCBI Taxonomy" id="6943"/>
    <lineage>
        <taxon>Eukaryota</taxon>
        <taxon>Metazoa</taxon>
        <taxon>Ecdysozoa</taxon>
        <taxon>Arthropoda</taxon>
        <taxon>Chelicerata</taxon>
        <taxon>Arachnida</taxon>
        <taxon>Acari</taxon>
        <taxon>Parasitiformes</taxon>
        <taxon>Ixodida</taxon>
        <taxon>Ixodoidea</taxon>
        <taxon>Ixodidae</taxon>
        <taxon>Amblyomminae</taxon>
        <taxon>Amblyomma</taxon>
    </lineage>
</organism>
<evidence type="ECO:0000256" key="2">
    <source>
        <dbReference type="RuleBase" id="RU102079"/>
    </source>
</evidence>
<accession>A0AAQ4F5Q8</accession>
<sequence>MDHPLEKLVPGTVNVPGTVIELAGRVLSSPKRFQINLMTGAGDIALHVNPRFDEGEVVFNTFHNGCWEREERVGRLPVQQGCSFEATITVEEMGYKVAFNKHHFSDFSHRLHYFMVERIRADGCVTIHRFEQTQPRSYSPTPFLYMLPGGRLQPGLTVQAQWTATLRCEVLSGRRFFVSFQCGGPGSDSAFHFSPRFHVKAVVCNSFQNGGWGTEERQCHSCFPFAPRVHFDLLIRVLDCGFVVSVNGNHCLQFQHRLHPLHRVSHLLVEGDVLLASCKFQHCK</sequence>
<proteinExistence type="predicted"/>
<dbReference type="InterPro" id="IPR001079">
    <property type="entry name" value="Galectin_CRD"/>
</dbReference>
<protein>
    <recommendedName>
        <fullName evidence="2">Galectin</fullName>
    </recommendedName>
</protein>
<keyword evidence="5" id="KW-1185">Reference proteome</keyword>
<keyword evidence="1 2" id="KW-0430">Lectin</keyword>
<evidence type="ECO:0000259" key="3">
    <source>
        <dbReference type="PROSITE" id="PS51304"/>
    </source>
</evidence>
<gene>
    <name evidence="4" type="ORF">V5799_016603</name>
</gene>
<dbReference type="CDD" id="cd00070">
    <property type="entry name" value="GLECT"/>
    <property type="match status" value="2"/>
</dbReference>
<feature type="domain" description="Galectin" evidence="3">
    <location>
        <begin position="6"/>
        <end position="133"/>
    </location>
</feature>
<dbReference type="PROSITE" id="PS51304">
    <property type="entry name" value="GALECTIN"/>
    <property type="match status" value="2"/>
</dbReference>
<evidence type="ECO:0000313" key="4">
    <source>
        <dbReference type="EMBL" id="KAK8782055.1"/>
    </source>
</evidence>
<comment type="caution">
    <text evidence="4">The sequence shown here is derived from an EMBL/GenBank/DDBJ whole genome shotgun (WGS) entry which is preliminary data.</text>
</comment>
<dbReference type="EMBL" id="JARKHS020007049">
    <property type="protein sequence ID" value="KAK8782055.1"/>
    <property type="molecule type" value="Genomic_DNA"/>
</dbReference>
<dbReference type="Gene3D" id="2.60.120.200">
    <property type="match status" value="2"/>
</dbReference>
<dbReference type="PANTHER" id="PTHR11346">
    <property type="entry name" value="GALECTIN"/>
    <property type="match status" value="1"/>
</dbReference>
<dbReference type="InterPro" id="IPR013320">
    <property type="entry name" value="ConA-like_dom_sf"/>
</dbReference>
<dbReference type="PANTHER" id="PTHR11346:SF176">
    <property type="entry name" value="32 KDA BETA-GALACTOSIDE-BINDING LECTIN LEC-3"/>
    <property type="match status" value="1"/>
</dbReference>
<reference evidence="4 5" key="1">
    <citation type="journal article" date="2023" name="Arcadia Sci">
        <title>De novo assembly of a long-read Amblyomma americanum tick genome.</title>
        <authorList>
            <person name="Chou S."/>
            <person name="Poskanzer K.E."/>
            <person name="Rollins M."/>
            <person name="Thuy-Boun P.S."/>
        </authorList>
    </citation>
    <scope>NUCLEOTIDE SEQUENCE [LARGE SCALE GENOMIC DNA]</scope>
    <source>
        <strain evidence="4">F_SG_1</strain>
        <tissue evidence="4">Salivary glands</tissue>
    </source>
</reference>
<dbReference type="AlphaFoldDB" id="A0AAQ4F5Q8"/>
<dbReference type="SUPFAM" id="SSF49899">
    <property type="entry name" value="Concanavalin A-like lectins/glucanases"/>
    <property type="match status" value="2"/>
</dbReference>
<dbReference type="SMART" id="SM00276">
    <property type="entry name" value="GLECT"/>
    <property type="match status" value="2"/>
</dbReference>
<evidence type="ECO:0000313" key="5">
    <source>
        <dbReference type="Proteomes" id="UP001321473"/>
    </source>
</evidence>
<name>A0AAQ4F5Q8_AMBAM</name>
<dbReference type="GO" id="GO:0016936">
    <property type="term" value="F:galactoside binding"/>
    <property type="evidence" value="ECO:0007669"/>
    <property type="project" value="TreeGrafter"/>
</dbReference>
<feature type="domain" description="Galectin" evidence="3">
    <location>
        <begin position="150"/>
        <end position="281"/>
    </location>
</feature>
<dbReference type="SMART" id="SM00908">
    <property type="entry name" value="Gal-bind_lectin"/>
    <property type="match status" value="2"/>
</dbReference>
<dbReference type="Proteomes" id="UP001321473">
    <property type="component" value="Unassembled WGS sequence"/>
</dbReference>
<dbReference type="Pfam" id="PF00337">
    <property type="entry name" value="Gal-bind_lectin"/>
    <property type="match status" value="2"/>
</dbReference>
<dbReference type="InterPro" id="IPR044156">
    <property type="entry name" value="Galectin-like"/>
</dbReference>